<gene>
    <name evidence="2" type="ORF">DL546_001157</name>
</gene>
<feature type="signal peptide" evidence="1">
    <location>
        <begin position="1"/>
        <end position="30"/>
    </location>
</feature>
<protein>
    <submittedName>
        <fullName evidence="2">Uncharacterized protein</fullName>
    </submittedName>
</protein>
<accession>A0A420YKN3</accession>
<proteinExistence type="predicted"/>
<dbReference type="EMBL" id="QVQW01000004">
    <property type="protein sequence ID" value="RKU48444.1"/>
    <property type="molecule type" value="Genomic_DNA"/>
</dbReference>
<evidence type="ECO:0000313" key="3">
    <source>
        <dbReference type="Proteomes" id="UP000275385"/>
    </source>
</evidence>
<sequence>MSSGLYNTSMPSLVSSFIAFSALLVGLNHGAPNLVERNGCNADNALRALRATQRAPLATTFCRAYIDIPTVTVTVTATPSVALERLGRRSSVPVPDFMSQYPASRISSACSCLSLPPATTTQTVYPPKPTSFYLKAISGSHKGQYLASQLADATDSNLIYTSKIGQAVIFSIGPDDSTLQYTESDLPSGIPTVFIAYLNPGRQQEQLFFASQETLDALGPTGGYSPGFGLADDLTLMAVNGQDPQGLNPTVFETCGDLVWLGLSVGSDMGVPCEAVTFVAVAAV</sequence>
<feature type="chain" id="PRO_5019511433" evidence="1">
    <location>
        <begin position="31"/>
        <end position="284"/>
    </location>
</feature>
<keyword evidence="3" id="KW-1185">Reference proteome</keyword>
<dbReference type="AlphaFoldDB" id="A0A420YKN3"/>
<name>A0A420YKN3_9PEZI</name>
<comment type="caution">
    <text evidence="2">The sequence shown here is derived from an EMBL/GenBank/DDBJ whole genome shotgun (WGS) entry which is preliminary data.</text>
</comment>
<keyword evidence="1" id="KW-0732">Signal</keyword>
<evidence type="ECO:0000313" key="2">
    <source>
        <dbReference type="EMBL" id="RKU48444.1"/>
    </source>
</evidence>
<evidence type="ECO:0000256" key="1">
    <source>
        <dbReference type="SAM" id="SignalP"/>
    </source>
</evidence>
<dbReference type="OrthoDB" id="5153261at2759"/>
<reference evidence="2 3" key="1">
    <citation type="submission" date="2018-08" db="EMBL/GenBank/DDBJ databases">
        <title>Draft genome of the lignicolous fungus Coniochaeta pulveracea.</title>
        <authorList>
            <person name="Borstlap C.J."/>
            <person name="De Witt R.N."/>
            <person name="Botha A."/>
            <person name="Volschenk H."/>
        </authorList>
    </citation>
    <scope>NUCLEOTIDE SEQUENCE [LARGE SCALE GENOMIC DNA]</scope>
    <source>
        <strain evidence="2 3">CAB683</strain>
    </source>
</reference>
<organism evidence="2 3">
    <name type="scientific">Coniochaeta pulveracea</name>
    <dbReference type="NCBI Taxonomy" id="177199"/>
    <lineage>
        <taxon>Eukaryota</taxon>
        <taxon>Fungi</taxon>
        <taxon>Dikarya</taxon>
        <taxon>Ascomycota</taxon>
        <taxon>Pezizomycotina</taxon>
        <taxon>Sordariomycetes</taxon>
        <taxon>Sordariomycetidae</taxon>
        <taxon>Coniochaetales</taxon>
        <taxon>Coniochaetaceae</taxon>
        <taxon>Coniochaeta</taxon>
    </lineage>
</organism>
<dbReference type="Proteomes" id="UP000275385">
    <property type="component" value="Unassembled WGS sequence"/>
</dbReference>